<dbReference type="STRING" id="204669.Acid345_2932"/>
<keyword evidence="6 7" id="KW-0472">Membrane</keyword>
<feature type="transmembrane region" description="Helical" evidence="8">
    <location>
        <begin position="20"/>
        <end position="39"/>
    </location>
</feature>
<reference evidence="10 11" key="1">
    <citation type="journal article" date="2009" name="Appl. Environ. Microbiol.">
        <title>Three genomes from the phylum Acidobacteria provide insight into the lifestyles of these microorganisms in soils.</title>
        <authorList>
            <person name="Ward N.L."/>
            <person name="Challacombe J.F."/>
            <person name="Janssen P.H."/>
            <person name="Henrissat B."/>
            <person name="Coutinho P.M."/>
            <person name="Wu M."/>
            <person name="Xie G."/>
            <person name="Haft D.H."/>
            <person name="Sait M."/>
            <person name="Badger J."/>
            <person name="Barabote R.D."/>
            <person name="Bradley B."/>
            <person name="Brettin T.S."/>
            <person name="Brinkac L.M."/>
            <person name="Bruce D."/>
            <person name="Creasy T."/>
            <person name="Daugherty S.C."/>
            <person name="Davidsen T.M."/>
            <person name="DeBoy R.T."/>
            <person name="Detter J.C."/>
            <person name="Dodson R.J."/>
            <person name="Durkin A.S."/>
            <person name="Ganapathy A."/>
            <person name="Gwinn-Giglio M."/>
            <person name="Han C.S."/>
            <person name="Khouri H."/>
            <person name="Kiss H."/>
            <person name="Kothari S.P."/>
            <person name="Madupu R."/>
            <person name="Nelson K.E."/>
            <person name="Nelson W.C."/>
            <person name="Paulsen I."/>
            <person name="Penn K."/>
            <person name="Ren Q."/>
            <person name="Rosovitz M.J."/>
            <person name="Selengut J.D."/>
            <person name="Shrivastava S."/>
            <person name="Sullivan S.A."/>
            <person name="Tapia R."/>
            <person name="Thompson L.S."/>
            <person name="Watkins K.L."/>
            <person name="Yang Q."/>
            <person name="Yu C."/>
            <person name="Zafar N."/>
            <person name="Zhou L."/>
            <person name="Kuske C.R."/>
        </authorList>
    </citation>
    <scope>NUCLEOTIDE SEQUENCE [LARGE SCALE GENOMIC DNA]</scope>
    <source>
        <strain evidence="10 11">Ellin345</strain>
    </source>
</reference>
<dbReference type="PANTHER" id="PTHR30329">
    <property type="entry name" value="STATOR ELEMENT OF FLAGELLAR MOTOR COMPLEX"/>
    <property type="match status" value="1"/>
</dbReference>
<dbReference type="Pfam" id="PF13677">
    <property type="entry name" value="MotB_plug"/>
    <property type="match status" value="1"/>
</dbReference>
<dbReference type="KEGG" id="aba:Acid345_2932"/>
<dbReference type="Gene3D" id="3.30.1330.60">
    <property type="entry name" value="OmpA-like domain"/>
    <property type="match status" value="1"/>
</dbReference>
<proteinExistence type="inferred from homology"/>
<evidence type="ECO:0000256" key="8">
    <source>
        <dbReference type="SAM" id="Phobius"/>
    </source>
</evidence>
<name>Q1IMG7_KORVE</name>
<evidence type="ECO:0000256" key="1">
    <source>
        <dbReference type="ARBA" id="ARBA00004162"/>
    </source>
</evidence>
<dbReference type="Proteomes" id="UP000002432">
    <property type="component" value="Chromosome"/>
</dbReference>
<sequence length="263" mass="28977">MKARPTRQRRTRANNERWLVSYADFITLLFAFFVVLYASSQTDQKRAAKISSAIEQAFEQLGLGTSNPPGNTSRVAPITPEIRASSSLADRSHETLDIGSQRRVTAAQVQTLRGELQAAIPEELTRSDVTLRTTSDGLVISLQEIGFFDSGSAKLRPSSISAFGRIASILREKQCTVRVEGHTDPMPIHTAQYASNWELSTARATGIVKRLIQEYGINPGDLSAGGYAEFHPVGPNDTAEGRAQNRRVDLVILSMQGYRDQRK</sequence>
<dbReference type="HOGENOM" id="CLU_016890_0_0_0"/>
<evidence type="ECO:0000256" key="7">
    <source>
        <dbReference type="PROSITE-ProRule" id="PRU00473"/>
    </source>
</evidence>
<dbReference type="InterPro" id="IPR025713">
    <property type="entry name" value="MotB-like_N_dom"/>
</dbReference>
<evidence type="ECO:0000256" key="5">
    <source>
        <dbReference type="ARBA" id="ARBA00022989"/>
    </source>
</evidence>
<organism evidence="10 11">
    <name type="scientific">Koribacter versatilis (strain Ellin345)</name>
    <dbReference type="NCBI Taxonomy" id="204669"/>
    <lineage>
        <taxon>Bacteria</taxon>
        <taxon>Pseudomonadati</taxon>
        <taxon>Acidobacteriota</taxon>
        <taxon>Terriglobia</taxon>
        <taxon>Terriglobales</taxon>
        <taxon>Candidatus Korobacteraceae</taxon>
        <taxon>Candidatus Korobacter</taxon>
    </lineage>
</organism>
<dbReference type="eggNOG" id="COG1360">
    <property type="taxonomic scope" value="Bacteria"/>
</dbReference>
<evidence type="ECO:0000256" key="6">
    <source>
        <dbReference type="ARBA" id="ARBA00023136"/>
    </source>
</evidence>
<dbReference type="PROSITE" id="PS51123">
    <property type="entry name" value="OMPA_2"/>
    <property type="match status" value="1"/>
</dbReference>
<dbReference type="SUPFAM" id="SSF103088">
    <property type="entry name" value="OmpA-like"/>
    <property type="match status" value="1"/>
</dbReference>
<dbReference type="GO" id="GO:0005886">
    <property type="term" value="C:plasma membrane"/>
    <property type="evidence" value="ECO:0007669"/>
    <property type="project" value="UniProtKB-SubCell"/>
</dbReference>
<dbReference type="InterPro" id="IPR050330">
    <property type="entry name" value="Bact_OuterMem_StrucFunc"/>
</dbReference>
<keyword evidence="5 8" id="KW-1133">Transmembrane helix</keyword>
<keyword evidence="11" id="KW-1185">Reference proteome</keyword>
<comment type="subcellular location">
    <subcellularLocation>
        <location evidence="1">Cell membrane</location>
        <topology evidence="1">Single-pass membrane protein</topology>
    </subcellularLocation>
</comment>
<dbReference type="RefSeq" id="WP_011523734.1">
    <property type="nucleotide sequence ID" value="NC_008009.1"/>
</dbReference>
<keyword evidence="3" id="KW-1003">Cell membrane</keyword>
<accession>Q1IMG7</accession>
<dbReference type="PANTHER" id="PTHR30329:SF21">
    <property type="entry name" value="LIPOPROTEIN YIAD-RELATED"/>
    <property type="match status" value="1"/>
</dbReference>
<dbReference type="EnsemblBacteria" id="ABF41933">
    <property type="protein sequence ID" value="ABF41933"/>
    <property type="gene ID" value="Acid345_2932"/>
</dbReference>
<evidence type="ECO:0000313" key="11">
    <source>
        <dbReference type="Proteomes" id="UP000002432"/>
    </source>
</evidence>
<dbReference type="CDD" id="cd07185">
    <property type="entry name" value="OmpA_C-like"/>
    <property type="match status" value="1"/>
</dbReference>
<evidence type="ECO:0000256" key="4">
    <source>
        <dbReference type="ARBA" id="ARBA00022692"/>
    </source>
</evidence>
<dbReference type="Pfam" id="PF00691">
    <property type="entry name" value="OmpA"/>
    <property type="match status" value="1"/>
</dbReference>
<dbReference type="OrthoDB" id="9815217at2"/>
<evidence type="ECO:0000256" key="2">
    <source>
        <dbReference type="ARBA" id="ARBA00008914"/>
    </source>
</evidence>
<dbReference type="InterPro" id="IPR036737">
    <property type="entry name" value="OmpA-like_sf"/>
</dbReference>
<dbReference type="InterPro" id="IPR006665">
    <property type="entry name" value="OmpA-like"/>
</dbReference>
<dbReference type="AlphaFoldDB" id="Q1IMG7"/>
<evidence type="ECO:0000313" key="10">
    <source>
        <dbReference type="EMBL" id="ABF41933.1"/>
    </source>
</evidence>
<feature type="domain" description="OmpA-like" evidence="9">
    <location>
        <begin position="135"/>
        <end position="256"/>
    </location>
</feature>
<dbReference type="EMBL" id="CP000360">
    <property type="protein sequence ID" value="ABF41933.1"/>
    <property type="molecule type" value="Genomic_DNA"/>
</dbReference>
<comment type="similarity">
    <text evidence="2">Belongs to the MotB family.</text>
</comment>
<protein>
    <submittedName>
        <fullName evidence="10">Outer membrane protein, OmpA/MotB family</fullName>
    </submittedName>
</protein>
<keyword evidence="4 8" id="KW-0812">Transmembrane</keyword>
<evidence type="ECO:0000256" key="3">
    <source>
        <dbReference type="ARBA" id="ARBA00022475"/>
    </source>
</evidence>
<gene>
    <name evidence="10" type="ordered locus">Acid345_2932</name>
</gene>
<evidence type="ECO:0000259" key="9">
    <source>
        <dbReference type="PROSITE" id="PS51123"/>
    </source>
</evidence>